<dbReference type="Gene3D" id="1.10.443.10">
    <property type="entry name" value="Intergrase catalytic core"/>
    <property type="match status" value="1"/>
</dbReference>
<dbReference type="Proteomes" id="UP001190700">
    <property type="component" value="Unassembled WGS sequence"/>
</dbReference>
<evidence type="ECO:0000313" key="4">
    <source>
        <dbReference type="Proteomes" id="UP001190700"/>
    </source>
</evidence>
<proteinExistence type="predicted"/>
<reference evidence="3 4" key="1">
    <citation type="journal article" date="2015" name="Genome Biol. Evol.">
        <title>Comparative Genomics of a Bacterivorous Green Alga Reveals Evolutionary Causalities and Consequences of Phago-Mixotrophic Mode of Nutrition.</title>
        <authorList>
            <person name="Burns J.A."/>
            <person name="Paasch A."/>
            <person name="Narechania A."/>
            <person name="Kim E."/>
        </authorList>
    </citation>
    <scope>NUCLEOTIDE SEQUENCE [LARGE SCALE GENOMIC DNA]</scope>
    <source>
        <strain evidence="3 4">PLY_AMNH</strain>
    </source>
</reference>
<comment type="caution">
    <text evidence="3">The sequence shown here is derived from an EMBL/GenBank/DDBJ whole genome shotgun (WGS) entry which is preliminary data.</text>
</comment>
<dbReference type="GO" id="GO:0003677">
    <property type="term" value="F:DNA binding"/>
    <property type="evidence" value="ECO:0007669"/>
    <property type="project" value="UniProtKB-KW"/>
</dbReference>
<dbReference type="PANTHER" id="PTHR34605">
    <property type="entry name" value="PHAGE_INTEGRASE DOMAIN-CONTAINING PROTEIN"/>
    <property type="match status" value="1"/>
</dbReference>
<protein>
    <submittedName>
        <fullName evidence="3">Uncharacterized protein</fullName>
    </submittedName>
</protein>
<dbReference type="InterPro" id="IPR052925">
    <property type="entry name" value="Phage_Integrase-like_Recomb"/>
</dbReference>
<dbReference type="AlphaFoldDB" id="A0AAE0H1E5"/>
<dbReference type="Gene3D" id="1.10.150.130">
    <property type="match status" value="1"/>
</dbReference>
<accession>A0AAE0H1E5</accession>
<name>A0AAE0H1E5_9CHLO</name>
<gene>
    <name evidence="3" type="ORF">CYMTET_4469</name>
</gene>
<evidence type="ECO:0000256" key="1">
    <source>
        <dbReference type="ARBA" id="ARBA00023125"/>
    </source>
</evidence>
<evidence type="ECO:0000313" key="3">
    <source>
        <dbReference type="EMBL" id="KAK3288045.1"/>
    </source>
</evidence>
<dbReference type="GO" id="GO:0015074">
    <property type="term" value="P:DNA integration"/>
    <property type="evidence" value="ECO:0007669"/>
    <property type="project" value="InterPro"/>
</dbReference>
<sequence>MSSSPLLPRDNKGTTPTCACSRGHEGQGHHEWVMYAGGLLRFKRWYRSKTPPRCPLPARPKTVAMYLQHLANSSKSLSKATSASGMIFTYHDLSLVPASRIPTCHPLVGLVRRGAQRRIGTNPKNRKEPLEYSFVIKGVYMLWHERCAVRRMIATLALLMWVAMCLSSVRVRDVRFSETHAYIFVESRKTDQFRFGQVIDIARASLGMFCPMSMLLYAWVSSCGFPPDAFLFQGFDGRSMSSFNAKPVKYHQVRRCTFAMLFAACGRPPRELQVFYGIHSLRIAAASVVAFHPEVPEHSFLQVAGWSDVRSSRTYRSTY</sequence>
<dbReference type="PANTHER" id="PTHR34605:SF4">
    <property type="entry name" value="DNA ADENINE METHYLTRANSFERASE"/>
    <property type="match status" value="1"/>
</dbReference>
<evidence type="ECO:0000256" key="2">
    <source>
        <dbReference type="ARBA" id="ARBA00023172"/>
    </source>
</evidence>
<dbReference type="EMBL" id="LGRX02000629">
    <property type="protein sequence ID" value="KAK3288045.1"/>
    <property type="molecule type" value="Genomic_DNA"/>
</dbReference>
<dbReference type="SUPFAM" id="SSF47823">
    <property type="entry name" value="lambda integrase-like, N-terminal domain"/>
    <property type="match status" value="1"/>
</dbReference>
<keyword evidence="2" id="KW-0233">DNA recombination</keyword>
<dbReference type="InterPro" id="IPR010998">
    <property type="entry name" value="Integrase_recombinase_N"/>
</dbReference>
<dbReference type="InterPro" id="IPR011010">
    <property type="entry name" value="DNA_brk_join_enz"/>
</dbReference>
<dbReference type="GO" id="GO:0006310">
    <property type="term" value="P:DNA recombination"/>
    <property type="evidence" value="ECO:0007669"/>
    <property type="project" value="UniProtKB-KW"/>
</dbReference>
<dbReference type="SUPFAM" id="SSF56349">
    <property type="entry name" value="DNA breaking-rejoining enzymes"/>
    <property type="match status" value="1"/>
</dbReference>
<organism evidence="3 4">
    <name type="scientific">Cymbomonas tetramitiformis</name>
    <dbReference type="NCBI Taxonomy" id="36881"/>
    <lineage>
        <taxon>Eukaryota</taxon>
        <taxon>Viridiplantae</taxon>
        <taxon>Chlorophyta</taxon>
        <taxon>Pyramimonadophyceae</taxon>
        <taxon>Pyramimonadales</taxon>
        <taxon>Pyramimonadaceae</taxon>
        <taxon>Cymbomonas</taxon>
    </lineage>
</organism>
<dbReference type="InterPro" id="IPR013762">
    <property type="entry name" value="Integrase-like_cat_sf"/>
</dbReference>
<keyword evidence="4" id="KW-1185">Reference proteome</keyword>
<keyword evidence="1" id="KW-0238">DNA-binding</keyword>